<protein>
    <submittedName>
        <fullName evidence="8">ADP-ribosylation factor GTPase-activating protein AGD10</fullName>
    </submittedName>
</protein>
<evidence type="ECO:0000256" key="3">
    <source>
        <dbReference type="ARBA" id="ARBA00022771"/>
    </source>
</evidence>
<dbReference type="PANTHER" id="PTHR45686:SF4">
    <property type="entry name" value="ADP-RIBOSYLATION FACTOR GTPASE ACTIVATING PROTEIN 3, ISOFORM H"/>
    <property type="match status" value="1"/>
</dbReference>
<dbReference type="InterPro" id="IPR043502">
    <property type="entry name" value="DNA/RNA_pol_sf"/>
</dbReference>
<keyword evidence="3 5" id="KW-0863">Zinc-finger</keyword>
<feature type="compositionally biased region" description="Basic residues" evidence="6">
    <location>
        <begin position="164"/>
        <end position="182"/>
    </location>
</feature>
<feature type="region of interest" description="Disordered" evidence="6">
    <location>
        <begin position="112"/>
        <end position="189"/>
    </location>
</feature>
<evidence type="ECO:0000256" key="2">
    <source>
        <dbReference type="ARBA" id="ARBA00022723"/>
    </source>
</evidence>
<organism evidence="8 9">
    <name type="scientific">Hibiscus syriacus</name>
    <name type="common">Rose of Sharon</name>
    <dbReference type="NCBI Taxonomy" id="106335"/>
    <lineage>
        <taxon>Eukaryota</taxon>
        <taxon>Viridiplantae</taxon>
        <taxon>Streptophyta</taxon>
        <taxon>Embryophyta</taxon>
        <taxon>Tracheophyta</taxon>
        <taxon>Spermatophyta</taxon>
        <taxon>Magnoliopsida</taxon>
        <taxon>eudicotyledons</taxon>
        <taxon>Gunneridae</taxon>
        <taxon>Pentapetalae</taxon>
        <taxon>rosids</taxon>
        <taxon>malvids</taxon>
        <taxon>Malvales</taxon>
        <taxon>Malvaceae</taxon>
        <taxon>Malvoideae</taxon>
        <taxon>Hibiscus</taxon>
    </lineage>
</organism>
<evidence type="ECO:0000259" key="7">
    <source>
        <dbReference type="PROSITE" id="PS50115"/>
    </source>
</evidence>
<dbReference type="InterPro" id="IPR001164">
    <property type="entry name" value="ArfGAP_dom"/>
</dbReference>
<dbReference type="SUPFAM" id="SSF57863">
    <property type="entry name" value="ArfGap/RecO-like zinc finger"/>
    <property type="match status" value="1"/>
</dbReference>
<dbReference type="GO" id="GO:0048205">
    <property type="term" value="P:COPI coating of Golgi vesicle"/>
    <property type="evidence" value="ECO:0007669"/>
    <property type="project" value="TreeGrafter"/>
</dbReference>
<dbReference type="SMART" id="SM00105">
    <property type="entry name" value="ArfGap"/>
    <property type="match status" value="1"/>
</dbReference>
<dbReference type="PRINTS" id="PR00405">
    <property type="entry name" value="REVINTRACTNG"/>
</dbReference>
<sequence>MCFDCNAKNPIWASVTYGIFLCIDCSAVHRSLGVHISFVRSTNLDSWSPEQLKMMIYGGNNRAQVFFKQHGRTDGGKIEAKYTSRAADLYRQILSKEVAKSMAEEASLPSSLIAPQLPQAPNGLHHSKIDEDPKGSSLGGQEKPLPPSPKASHKVVTSTVKKPLGAKRTGKTRGLSARKRTSKPSENLYDQKPEVVPVPFPANDTAPIGSVFPSRFEYVENAQSTELSSGGPQILSHVAPPKSSSFFVEFEMDSGFQKKSSSNTSKEQAGVWRYNSDQAVLGTAYGVWEDVNSRSTKMSTRRGHGREARFADPIDEIRVDPLSPIDDYTSPTPTDMSHVSGIFLTTPIRGATVTEPESTRVVLDENLGESVIRRWVFATSVVLVVIFGVSDARHPALVYTTRHQDDKDEPEVIVGSLSMIEEIYIVSDFLDVFPEELPRLPPDREELKELKAHLQELFDRGFIRHNTSPWGVPVLFVKKKDGSLRLCIDYQKLNKMTLKVKGFDVAKTAIRIRYVHYEFLVMPFGLTNALITFMDLMNLVFQSYLDQFVVVFIDDILEGKVVAYVSRQLRPYECKANIVAVALSRKEITNLRSLISRMNLFDDGTLLAELQVKTTLVEEIKTKQYFDSSLLSIFEQVEMGTTSDYNIDQDGVICFKGRYCVLDDAKLRQTILIKAHSSPYVMHPSGEKILSRFPSENGIALLWTLLPLTPSKKDSDWVIVDRLTNSAHFILIRASIRMAPYEALYGRRCRTLICWTELCDQKTLGPELVHETEDTVRLIRDRLKETFDRQKFYSDQRRKYNQFEVISSGPKPYHSVEDVELRPYLSYEEEPVQILDQDERVLRNKRIHMVMVQWSNRGPTDATSKTKESIKTQFLHLFTTRLEYGGTTLIKLVNPYGPKATIQETDEARRKFSNAKSISSAQYFGDHTRLDNETQVTLQKFSGSTAISSADLFGHSYDSSIDLAASDLINRLSFQAQQDIQTLKTLPERLERNLVRWHPLSCQNPLVQCCGFKDM</sequence>
<gene>
    <name evidence="8" type="ORF">F3Y22_tig00005974pilonHSYRG00040</name>
</gene>
<dbReference type="Gene3D" id="3.10.10.10">
    <property type="entry name" value="HIV Type 1 Reverse Transcriptase, subunit A, domain 1"/>
    <property type="match status" value="1"/>
</dbReference>
<dbReference type="Pfam" id="PF01412">
    <property type="entry name" value="ArfGap"/>
    <property type="match status" value="1"/>
</dbReference>
<dbReference type="GO" id="GO:0000139">
    <property type="term" value="C:Golgi membrane"/>
    <property type="evidence" value="ECO:0007669"/>
    <property type="project" value="GOC"/>
</dbReference>
<dbReference type="CDD" id="cd01647">
    <property type="entry name" value="RT_LTR"/>
    <property type="match status" value="1"/>
</dbReference>
<keyword evidence="4" id="KW-0862">Zinc</keyword>
<evidence type="ECO:0000256" key="5">
    <source>
        <dbReference type="PROSITE-ProRule" id="PRU00288"/>
    </source>
</evidence>
<proteinExistence type="predicted"/>
<dbReference type="GO" id="GO:0005096">
    <property type="term" value="F:GTPase activator activity"/>
    <property type="evidence" value="ECO:0007669"/>
    <property type="project" value="UniProtKB-KW"/>
</dbReference>
<keyword evidence="1" id="KW-0343">GTPase activation</keyword>
<feature type="domain" description="Arf-GAP" evidence="7">
    <location>
        <begin position="1"/>
        <end position="105"/>
    </location>
</feature>
<dbReference type="PANTHER" id="PTHR45686">
    <property type="entry name" value="ADP-RIBOSYLATION FACTOR GTPASE ACTIVATING PROTEIN 3, ISOFORM H-RELATED"/>
    <property type="match status" value="1"/>
</dbReference>
<dbReference type="Gene3D" id="1.10.220.150">
    <property type="entry name" value="Arf GTPase activating protein"/>
    <property type="match status" value="1"/>
</dbReference>
<keyword evidence="2" id="KW-0479">Metal-binding</keyword>
<dbReference type="EMBL" id="VEPZ02000325">
    <property type="protein sequence ID" value="KAE8726833.1"/>
    <property type="molecule type" value="Genomic_DNA"/>
</dbReference>
<dbReference type="CDD" id="cd08831">
    <property type="entry name" value="ArfGap_ArfGap2_3_like"/>
    <property type="match status" value="1"/>
</dbReference>
<dbReference type="InterPro" id="IPR037278">
    <property type="entry name" value="ARFGAP/RecO"/>
</dbReference>
<keyword evidence="9" id="KW-1185">Reference proteome</keyword>
<dbReference type="PROSITE" id="PS50115">
    <property type="entry name" value="ARFGAP"/>
    <property type="match status" value="1"/>
</dbReference>
<comment type="caution">
    <text evidence="8">The sequence shown here is derived from an EMBL/GenBank/DDBJ whole genome shotgun (WGS) entry which is preliminary data.</text>
</comment>
<evidence type="ECO:0000256" key="4">
    <source>
        <dbReference type="ARBA" id="ARBA00022833"/>
    </source>
</evidence>
<dbReference type="InterPro" id="IPR038508">
    <property type="entry name" value="ArfGAP_dom_sf"/>
</dbReference>
<dbReference type="SUPFAM" id="SSF56672">
    <property type="entry name" value="DNA/RNA polymerases"/>
    <property type="match status" value="1"/>
</dbReference>
<evidence type="ECO:0000256" key="1">
    <source>
        <dbReference type="ARBA" id="ARBA00022468"/>
    </source>
</evidence>
<dbReference type="GO" id="GO:0008270">
    <property type="term" value="F:zinc ion binding"/>
    <property type="evidence" value="ECO:0007669"/>
    <property type="project" value="UniProtKB-KW"/>
</dbReference>
<evidence type="ECO:0000256" key="6">
    <source>
        <dbReference type="SAM" id="MobiDB-lite"/>
    </source>
</evidence>
<name>A0A6A3CCB4_HIBSY</name>
<reference evidence="8" key="1">
    <citation type="submission" date="2019-09" db="EMBL/GenBank/DDBJ databases">
        <title>Draft genome information of white flower Hibiscus syriacus.</title>
        <authorList>
            <person name="Kim Y.-M."/>
        </authorList>
    </citation>
    <scope>NUCLEOTIDE SEQUENCE [LARGE SCALE GENOMIC DNA]</scope>
    <source>
        <strain evidence="8">YM2019G1</strain>
    </source>
</reference>
<evidence type="ECO:0000313" key="8">
    <source>
        <dbReference type="EMBL" id="KAE8726833.1"/>
    </source>
</evidence>
<evidence type="ECO:0000313" key="9">
    <source>
        <dbReference type="Proteomes" id="UP000436088"/>
    </source>
</evidence>
<dbReference type="AlphaFoldDB" id="A0A6A3CCB4"/>
<dbReference type="Proteomes" id="UP000436088">
    <property type="component" value="Unassembled WGS sequence"/>
</dbReference>
<accession>A0A6A3CCB4</accession>